<evidence type="ECO:0000259" key="5">
    <source>
        <dbReference type="Pfam" id="PF14432"/>
    </source>
</evidence>
<dbReference type="Pfam" id="PF13041">
    <property type="entry name" value="PPR_2"/>
    <property type="match status" value="2"/>
</dbReference>
<evidence type="ECO:0000313" key="7">
    <source>
        <dbReference type="Proteomes" id="UP001345219"/>
    </source>
</evidence>
<dbReference type="Proteomes" id="UP001345219">
    <property type="component" value="Chromosome 15"/>
</dbReference>
<dbReference type="InterPro" id="IPR046960">
    <property type="entry name" value="PPR_At4g14850-like_plant"/>
</dbReference>
<dbReference type="Pfam" id="PF20431">
    <property type="entry name" value="E_motif"/>
    <property type="match status" value="1"/>
</dbReference>
<evidence type="ECO:0000256" key="3">
    <source>
        <dbReference type="PROSITE-ProRule" id="PRU00708"/>
    </source>
</evidence>
<reference evidence="6 7" key="1">
    <citation type="journal article" date="2023" name="Hortic Res">
        <title>Pangenome of water caltrop reveals structural variations and asymmetric subgenome divergence after allopolyploidization.</title>
        <authorList>
            <person name="Zhang X."/>
            <person name="Chen Y."/>
            <person name="Wang L."/>
            <person name="Yuan Y."/>
            <person name="Fang M."/>
            <person name="Shi L."/>
            <person name="Lu R."/>
            <person name="Comes H.P."/>
            <person name="Ma Y."/>
            <person name="Chen Y."/>
            <person name="Huang G."/>
            <person name="Zhou Y."/>
            <person name="Zheng Z."/>
            <person name="Qiu Y."/>
        </authorList>
    </citation>
    <scope>NUCLEOTIDE SEQUENCE [LARGE SCALE GENOMIC DNA]</scope>
    <source>
        <tissue evidence="6">Roots</tissue>
    </source>
</reference>
<protein>
    <recommendedName>
        <fullName evidence="5">DYW domain-containing protein</fullName>
    </recommendedName>
</protein>
<evidence type="ECO:0000256" key="2">
    <source>
        <dbReference type="ARBA" id="ARBA00022737"/>
    </source>
</evidence>
<dbReference type="FunFam" id="1.25.40.10:FF:000427">
    <property type="entry name" value="Pentatricopeptide repeat-containing protein chloroplastic"/>
    <property type="match status" value="1"/>
</dbReference>
<organism evidence="6 7">
    <name type="scientific">Trapa incisa</name>
    <dbReference type="NCBI Taxonomy" id="236973"/>
    <lineage>
        <taxon>Eukaryota</taxon>
        <taxon>Viridiplantae</taxon>
        <taxon>Streptophyta</taxon>
        <taxon>Embryophyta</taxon>
        <taxon>Tracheophyta</taxon>
        <taxon>Spermatophyta</taxon>
        <taxon>Magnoliopsida</taxon>
        <taxon>eudicotyledons</taxon>
        <taxon>Gunneridae</taxon>
        <taxon>Pentapetalae</taxon>
        <taxon>rosids</taxon>
        <taxon>malvids</taxon>
        <taxon>Myrtales</taxon>
        <taxon>Lythraceae</taxon>
        <taxon>Trapa</taxon>
    </lineage>
</organism>
<accession>A0AAN7Q8C7</accession>
<dbReference type="NCBIfam" id="TIGR00756">
    <property type="entry name" value="PPR"/>
    <property type="match status" value="3"/>
</dbReference>
<dbReference type="GO" id="GO:0008270">
    <property type="term" value="F:zinc ion binding"/>
    <property type="evidence" value="ECO:0007669"/>
    <property type="project" value="InterPro"/>
</dbReference>
<dbReference type="Gene3D" id="1.25.40.10">
    <property type="entry name" value="Tetratricopeptide repeat domain"/>
    <property type="match status" value="3"/>
</dbReference>
<dbReference type="GO" id="GO:0009451">
    <property type="term" value="P:RNA modification"/>
    <property type="evidence" value="ECO:0007669"/>
    <property type="project" value="InterPro"/>
</dbReference>
<dbReference type="FunFam" id="1.25.40.10:FF:000184">
    <property type="entry name" value="Pentatricopeptide repeat-containing protein, chloroplastic"/>
    <property type="match status" value="1"/>
</dbReference>
<proteinExistence type="inferred from homology"/>
<dbReference type="EMBL" id="JAXIOK010000012">
    <property type="protein sequence ID" value="KAK4758840.1"/>
    <property type="molecule type" value="Genomic_DNA"/>
</dbReference>
<name>A0AAN7Q8C7_9MYRT</name>
<dbReference type="Pfam" id="PF14432">
    <property type="entry name" value="DYW_deaminase"/>
    <property type="match status" value="1"/>
</dbReference>
<evidence type="ECO:0000313" key="6">
    <source>
        <dbReference type="EMBL" id="KAK4758840.1"/>
    </source>
</evidence>
<keyword evidence="2" id="KW-0677">Repeat</keyword>
<dbReference type="GO" id="GO:0003723">
    <property type="term" value="F:RNA binding"/>
    <property type="evidence" value="ECO:0007669"/>
    <property type="project" value="InterPro"/>
</dbReference>
<gene>
    <name evidence="6" type="ORF">SAY87_020141</name>
</gene>
<dbReference type="AlphaFoldDB" id="A0AAN7Q8C7"/>
<dbReference type="PANTHER" id="PTHR47926:SF488">
    <property type="entry name" value="DYW DOMAIN-CONTAINING PROTEIN"/>
    <property type="match status" value="1"/>
</dbReference>
<evidence type="ECO:0000256" key="1">
    <source>
        <dbReference type="ARBA" id="ARBA00006643"/>
    </source>
</evidence>
<dbReference type="InterPro" id="IPR002885">
    <property type="entry name" value="PPR_rpt"/>
</dbReference>
<dbReference type="PROSITE" id="PS51375">
    <property type="entry name" value="PPR"/>
    <property type="match status" value="2"/>
</dbReference>
<comment type="caution">
    <text evidence="6">The sequence shown here is derived from an EMBL/GenBank/DDBJ whole genome shotgun (WGS) entry which is preliminary data.</text>
</comment>
<feature type="domain" description="DYW" evidence="5">
    <location>
        <begin position="506"/>
        <end position="599"/>
    </location>
</feature>
<feature type="repeat" description="PPR" evidence="3">
    <location>
        <begin position="189"/>
        <end position="223"/>
    </location>
</feature>
<evidence type="ECO:0000256" key="4">
    <source>
        <dbReference type="SAM" id="MobiDB-lite"/>
    </source>
</evidence>
<comment type="similarity">
    <text evidence="1">Belongs to the PPR family. PCMP-H subfamily.</text>
</comment>
<keyword evidence="7" id="KW-1185">Reference proteome</keyword>
<dbReference type="InterPro" id="IPR011990">
    <property type="entry name" value="TPR-like_helical_dom_sf"/>
</dbReference>
<dbReference type="InterPro" id="IPR046848">
    <property type="entry name" value="E_motif"/>
</dbReference>
<sequence>MAAAAPTLSARTSPTPSSDSRTPPSLLSHCSSLRELKQIHAFVIKTNIQDDLPTATRLISSCTVKPSAASVAYAHKMFDRNPEPNIVLFNALSRVYSRLDGGLSIKAVHLFSHVLTLGLSPDYHTFPALFKACTTSKALVEGKQLHGFALKLSLADKNIFVSPTLINMYTECGDVDSGRKVFDGIPSPCVVAYNSMITCYVRANRPNEALSMFQEMQAKDLLPSDVTMLSVLSSCAQLGALDLGKWAHEFVKKNGLNRFVKVNTALIDMYAKCRSLEDAVSVFREMEFRDTQAWSAIIAAYGIHGRSSEAISMYEEMKRSGIPPDQSTILSLLRTCSQTGLVKEGYEFLESMKKEFRISPKIKHYGCMVDLLGRAGRLEEAYKFIHDLRIKPTPILWRRLLSACSSHDNVEMGKRVMERILELDSSHSGDYEIFSDMCARSGKWDQVDRMRKLMIDEGVVKVPGCSSIELDNVVHKFFARDGIGSSISTALHRSTDRLFEELKLAGYVPDTSLVNHVDMDEEEKEITLRYHSGKLAITFSLLNGPPGMAIRVVKNLRVCRDCHSAAKLISSVFSRRIIFKDAQRFHHFENGECSCGDFW</sequence>
<dbReference type="InterPro" id="IPR032867">
    <property type="entry name" value="DYW_dom"/>
</dbReference>
<feature type="compositionally biased region" description="Low complexity" evidence="4">
    <location>
        <begin position="9"/>
        <end position="25"/>
    </location>
</feature>
<feature type="region of interest" description="Disordered" evidence="4">
    <location>
        <begin position="1"/>
        <end position="25"/>
    </location>
</feature>
<feature type="repeat" description="PPR" evidence="3">
    <location>
        <begin position="290"/>
        <end position="324"/>
    </location>
</feature>
<dbReference type="Pfam" id="PF01535">
    <property type="entry name" value="PPR"/>
    <property type="match status" value="2"/>
</dbReference>
<dbReference type="PANTHER" id="PTHR47926">
    <property type="entry name" value="PENTATRICOPEPTIDE REPEAT-CONTAINING PROTEIN"/>
    <property type="match status" value="1"/>
</dbReference>